<keyword evidence="1" id="KW-0812">Transmembrane</keyword>
<reference evidence="3" key="1">
    <citation type="submission" date="2023-07" db="EMBL/GenBank/DDBJ databases">
        <title>Whole genome shotgun sequence of Streptomyces nojiriensis NBRC 13794.</title>
        <authorList>
            <person name="Komaki H."/>
            <person name="Tamura T."/>
        </authorList>
    </citation>
    <scope>NUCLEOTIDE SEQUENCE [LARGE SCALE GENOMIC DNA]</scope>
    <source>
        <strain evidence="3">NBRC 13794</strain>
    </source>
</reference>
<proteinExistence type="predicted"/>
<dbReference type="EMBL" id="BNEC01000003">
    <property type="protein sequence ID" value="GHI68312.1"/>
    <property type="molecule type" value="Genomic_DNA"/>
</dbReference>
<evidence type="ECO:0000313" key="3">
    <source>
        <dbReference type="Proteomes" id="UP000613974"/>
    </source>
</evidence>
<feature type="transmembrane region" description="Helical" evidence="1">
    <location>
        <begin position="6"/>
        <end position="26"/>
    </location>
</feature>
<gene>
    <name evidence="2" type="ORF">Snoj_22300</name>
</gene>
<keyword evidence="3" id="KW-1185">Reference proteome</keyword>
<feature type="transmembrane region" description="Helical" evidence="1">
    <location>
        <begin position="64"/>
        <end position="86"/>
    </location>
</feature>
<feature type="transmembrane region" description="Helical" evidence="1">
    <location>
        <begin position="181"/>
        <end position="198"/>
    </location>
</feature>
<name>A0ABQ3SK42_9ACTN</name>
<sequence length="214" mass="22005">MCWSATADLVAGTAVSAAGIVCLAGVRRARDLPVAALPLLLGAHQLVEAAVWGTGGGCSPAATAWAVIAMPLLVLWVPAGVLPAAAPGVRRRLWAPLAAGPATAAVLSYCLATRPVTAEIRGRTIGYGVNVPWMPLVLAGYLFATLGALLLGGDRRLGTLGMVPAAGALACSALWRLEFASTWCAFAAVASLLVWGWVRRPHAAPLSRDRPKVT</sequence>
<keyword evidence="1" id="KW-0472">Membrane</keyword>
<feature type="transmembrane region" description="Helical" evidence="1">
    <location>
        <begin position="33"/>
        <end position="52"/>
    </location>
</feature>
<feature type="transmembrane region" description="Helical" evidence="1">
    <location>
        <begin position="157"/>
        <end position="175"/>
    </location>
</feature>
<organism evidence="2 3">
    <name type="scientific">Streptomyces nojiriensis</name>
    <dbReference type="NCBI Taxonomy" id="66374"/>
    <lineage>
        <taxon>Bacteria</taxon>
        <taxon>Bacillati</taxon>
        <taxon>Actinomycetota</taxon>
        <taxon>Actinomycetes</taxon>
        <taxon>Kitasatosporales</taxon>
        <taxon>Streptomycetaceae</taxon>
        <taxon>Streptomyces</taxon>
    </lineage>
</organism>
<feature type="transmembrane region" description="Helical" evidence="1">
    <location>
        <begin position="93"/>
        <end position="112"/>
    </location>
</feature>
<dbReference type="Proteomes" id="UP000613974">
    <property type="component" value="Unassembled WGS sequence"/>
</dbReference>
<keyword evidence="1" id="KW-1133">Transmembrane helix</keyword>
<dbReference type="GeneID" id="95594608"/>
<dbReference type="InterPro" id="IPR046737">
    <property type="entry name" value="DUF6629"/>
</dbReference>
<dbReference type="Pfam" id="PF20334">
    <property type="entry name" value="DUF6629"/>
    <property type="match status" value="1"/>
</dbReference>
<protein>
    <recommendedName>
        <fullName evidence="4">Integral membrane protein</fullName>
    </recommendedName>
</protein>
<evidence type="ECO:0000256" key="1">
    <source>
        <dbReference type="SAM" id="Phobius"/>
    </source>
</evidence>
<dbReference type="RefSeq" id="WP_189744540.1">
    <property type="nucleotide sequence ID" value="NZ_BMRL01000015.1"/>
</dbReference>
<comment type="caution">
    <text evidence="2">The sequence shown here is derived from an EMBL/GenBank/DDBJ whole genome shotgun (WGS) entry which is preliminary data.</text>
</comment>
<evidence type="ECO:0000313" key="2">
    <source>
        <dbReference type="EMBL" id="GHI68312.1"/>
    </source>
</evidence>
<evidence type="ECO:0008006" key="4">
    <source>
        <dbReference type="Google" id="ProtNLM"/>
    </source>
</evidence>
<feature type="transmembrane region" description="Helical" evidence="1">
    <location>
        <begin position="132"/>
        <end position="150"/>
    </location>
</feature>
<accession>A0ABQ3SK42</accession>